<dbReference type="Proteomes" id="UP000308197">
    <property type="component" value="Unassembled WGS sequence"/>
</dbReference>
<accession>A0A5C3NX86</accession>
<sequence length="89" mass="9908">LQVHILSDSGFRSAILLSALTVRELWARYDLLATRPGYRQHLVRQFLVDWLQSDAAAGLALGDPASGWRGEEPWHRAHATIVLVISPPP</sequence>
<dbReference type="EMBL" id="ML211734">
    <property type="protein sequence ID" value="TFK80640.1"/>
    <property type="molecule type" value="Genomic_DNA"/>
</dbReference>
<protein>
    <submittedName>
        <fullName evidence="1">Uncharacterized protein</fullName>
    </submittedName>
</protein>
<gene>
    <name evidence="1" type="ORF">K466DRAFT_667558</name>
</gene>
<feature type="non-terminal residue" evidence="1">
    <location>
        <position position="89"/>
    </location>
</feature>
<evidence type="ECO:0000313" key="2">
    <source>
        <dbReference type="Proteomes" id="UP000308197"/>
    </source>
</evidence>
<reference evidence="1 2" key="1">
    <citation type="journal article" date="2019" name="Nat. Ecol. Evol.">
        <title>Megaphylogeny resolves global patterns of mushroom evolution.</title>
        <authorList>
            <person name="Varga T."/>
            <person name="Krizsan K."/>
            <person name="Foldi C."/>
            <person name="Dima B."/>
            <person name="Sanchez-Garcia M."/>
            <person name="Sanchez-Ramirez S."/>
            <person name="Szollosi G.J."/>
            <person name="Szarkandi J.G."/>
            <person name="Papp V."/>
            <person name="Albert L."/>
            <person name="Andreopoulos W."/>
            <person name="Angelini C."/>
            <person name="Antonin V."/>
            <person name="Barry K.W."/>
            <person name="Bougher N.L."/>
            <person name="Buchanan P."/>
            <person name="Buyck B."/>
            <person name="Bense V."/>
            <person name="Catcheside P."/>
            <person name="Chovatia M."/>
            <person name="Cooper J."/>
            <person name="Damon W."/>
            <person name="Desjardin D."/>
            <person name="Finy P."/>
            <person name="Geml J."/>
            <person name="Haridas S."/>
            <person name="Hughes K."/>
            <person name="Justo A."/>
            <person name="Karasinski D."/>
            <person name="Kautmanova I."/>
            <person name="Kiss B."/>
            <person name="Kocsube S."/>
            <person name="Kotiranta H."/>
            <person name="LaButti K.M."/>
            <person name="Lechner B.E."/>
            <person name="Liimatainen K."/>
            <person name="Lipzen A."/>
            <person name="Lukacs Z."/>
            <person name="Mihaltcheva S."/>
            <person name="Morgado L.N."/>
            <person name="Niskanen T."/>
            <person name="Noordeloos M.E."/>
            <person name="Ohm R.A."/>
            <person name="Ortiz-Santana B."/>
            <person name="Ovrebo C."/>
            <person name="Racz N."/>
            <person name="Riley R."/>
            <person name="Savchenko A."/>
            <person name="Shiryaev A."/>
            <person name="Soop K."/>
            <person name="Spirin V."/>
            <person name="Szebenyi C."/>
            <person name="Tomsovsky M."/>
            <person name="Tulloss R.E."/>
            <person name="Uehling J."/>
            <person name="Grigoriev I.V."/>
            <person name="Vagvolgyi C."/>
            <person name="Papp T."/>
            <person name="Martin F.M."/>
            <person name="Miettinen O."/>
            <person name="Hibbett D.S."/>
            <person name="Nagy L.G."/>
        </authorList>
    </citation>
    <scope>NUCLEOTIDE SEQUENCE [LARGE SCALE GENOMIC DNA]</scope>
    <source>
        <strain evidence="1 2">HHB13444</strain>
    </source>
</reference>
<organism evidence="1 2">
    <name type="scientific">Polyporus arcularius HHB13444</name>
    <dbReference type="NCBI Taxonomy" id="1314778"/>
    <lineage>
        <taxon>Eukaryota</taxon>
        <taxon>Fungi</taxon>
        <taxon>Dikarya</taxon>
        <taxon>Basidiomycota</taxon>
        <taxon>Agaricomycotina</taxon>
        <taxon>Agaricomycetes</taxon>
        <taxon>Polyporales</taxon>
        <taxon>Polyporaceae</taxon>
        <taxon>Polyporus</taxon>
    </lineage>
</organism>
<feature type="non-terminal residue" evidence="1">
    <location>
        <position position="1"/>
    </location>
</feature>
<keyword evidence="2" id="KW-1185">Reference proteome</keyword>
<dbReference type="AlphaFoldDB" id="A0A5C3NX86"/>
<evidence type="ECO:0000313" key="1">
    <source>
        <dbReference type="EMBL" id="TFK80640.1"/>
    </source>
</evidence>
<proteinExistence type="predicted"/>
<name>A0A5C3NX86_9APHY</name>
<dbReference type="InParanoid" id="A0A5C3NX86"/>